<evidence type="ECO:0000313" key="1">
    <source>
        <dbReference type="EMBL" id="MBE0383343.1"/>
    </source>
</evidence>
<protein>
    <recommendedName>
        <fullName evidence="3">Transposase</fullName>
    </recommendedName>
</protein>
<evidence type="ECO:0008006" key="3">
    <source>
        <dbReference type="Google" id="ProtNLM"/>
    </source>
</evidence>
<accession>A0ABR9ESD5</accession>
<name>A0ABR9ESD5_PSEVC</name>
<reference evidence="1 2" key="1">
    <citation type="submission" date="2015-06" db="EMBL/GenBank/DDBJ databases">
        <title>Genome sequence of Pseudoalteromonas carrageenovora.</title>
        <authorList>
            <person name="Xie B.-B."/>
            <person name="Rong J.-C."/>
            <person name="Qin Q.-L."/>
            <person name="Zhang Y.-Z."/>
        </authorList>
    </citation>
    <scope>NUCLEOTIDE SEQUENCE [LARGE SCALE GENOMIC DNA]</scope>
    <source>
        <strain evidence="1 2">IAM 12662</strain>
    </source>
</reference>
<keyword evidence="2" id="KW-1185">Reference proteome</keyword>
<comment type="caution">
    <text evidence="1">The sequence shown here is derived from an EMBL/GenBank/DDBJ whole genome shotgun (WGS) entry which is preliminary data.</text>
</comment>
<dbReference type="Proteomes" id="UP000615003">
    <property type="component" value="Unassembled WGS sequence"/>
</dbReference>
<evidence type="ECO:0000313" key="2">
    <source>
        <dbReference type="Proteomes" id="UP000615003"/>
    </source>
</evidence>
<proteinExistence type="predicted"/>
<dbReference type="EMBL" id="AQGW01000020">
    <property type="protein sequence ID" value="MBE0383343.1"/>
    <property type="molecule type" value="Genomic_DNA"/>
</dbReference>
<sequence>MFRNIKNQPIGWFFCDYILPYKKAAALKEHHGFQPEYILLN</sequence>
<organism evidence="1 2">
    <name type="scientific">Pseudoalteromonas carrageenovora IAM 12662</name>
    <dbReference type="NCBI Taxonomy" id="1314868"/>
    <lineage>
        <taxon>Bacteria</taxon>
        <taxon>Pseudomonadati</taxon>
        <taxon>Pseudomonadota</taxon>
        <taxon>Gammaproteobacteria</taxon>
        <taxon>Alteromonadales</taxon>
        <taxon>Pseudoalteromonadaceae</taxon>
        <taxon>Pseudoalteromonas</taxon>
    </lineage>
</organism>
<gene>
    <name evidence="1" type="ORF">PCARR_a1669</name>
</gene>